<evidence type="ECO:0000313" key="5">
    <source>
        <dbReference type="Proteomes" id="UP000011087"/>
    </source>
</evidence>
<dbReference type="EnsemblProtists" id="EKX54032">
    <property type="protein sequence ID" value="EKX54032"/>
    <property type="gene ID" value="GUITHDRAFT_132448"/>
</dbReference>
<dbReference type="HOGENOM" id="CLU_1411238_0_0_1"/>
<organism evidence="3">
    <name type="scientific">Guillardia theta (strain CCMP2712)</name>
    <name type="common">Cryptophyte</name>
    <dbReference type="NCBI Taxonomy" id="905079"/>
    <lineage>
        <taxon>Eukaryota</taxon>
        <taxon>Cryptophyceae</taxon>
        <taxon>Pyrenomonadales</taxon>
        <taxon>Geminigeraceae</taxon>
        <taxon>Guillardia</taxon>
    </lineage>
</organism>
<accession>L1K081</accession>
<evidence type="ECO:0000313" key="3">
    <source>
        <dbReference type="EMBL" id="EKX54032.1"/>
    </source>
</evidence>
<reference evidence="3 5" key="1">
    <citation type="journal article" date="2012" name="Nature">
        <title>Algal genomes reveal evolutionary mosaicism and the fate of nucleomorphs.</title>
        <authorList>
            <consortium name="DOE Joint Genome Institute"/>
            <person name="Curtis B.A."/>
            <person name="Tanifuji G."/>
            <person name="Burki F."/>
            <person name="Gruber A."/>
            <person name="Irimia M."/>
            <person name="Maruyama S."/>
            <person name="Arias M.C."/>
            <person name="Ball S.G."/>
            <person name="Gile G.H."/>
            <person name="Hirakawa Y."/>
            <person name="Hopkins J.F."/>
            <person name="Kuo A."/>
            <person name="Rensing S.A."/>
            <person name="Schmutz J."/>
            <person name="Symeonidi A."/>
            <person name="Elias M."/>
            <person name="Eveleigh R.J."/>
            <person name="Herman E.K."/>
            <person name="Klute M.J."/>
            <person name="Nakayama T."/>
            <person name="Obornik M."/>
            <person name="Reyes-Prieto A."/>
            <person name="Armbrust E.V."/>
            <person name="Aves S.J."/>
            <person name="Beiko R.G."/>
            <person name="Coutinho P."/>
            <person name="Dacks J.B."/>
            <person name="Durnford D.G."/>
            <person name="Fast N.M."/>
            <person name="Green B.R."/>
            <person name="Grisdale C.J."/>
            <person name="Hempel F."/>
            <person name="Henrissat B."/>
            <person name="Hoppner M.P."/>
            <person name="Ishida K."/>
            <person name="Kim E."/>
            <person name="Koreny L."/>
            <person name="Kroth P.G."/>
            <person name="Liu Y."/>
            <person name="Malik S.B."/>
            <person name="Maier U.G."/>
            <person name="McRose D."/>
            <person name="Mock T."/>
            <person name="Neilson J.A."/>
            <person name="Onodera N.T."/>
            <person name="Poole A.M."/>
            <person name="Pritham E.J."/>
            <person name="Richards T.A."/>
            <person name="Rocap G."/>
            <person name="Roy S.W."/>
            <person name="Sarai C."/>
            <person name="Schaack S."/>
            <person name="Shirato S."/>
            <person name="Slamovits C.H."/>
            <person name="Spencer D.F."/>
            <person name="Suzuki S."/>
            <person name="Worden A.Z."/>
            <person name="Zauner S."/>
            <person name="Barry K."/>
            <person name="Bell C."/>
            <person name="Bharti A.K."/>
            <person name="Crow J.A."/>
            <person name="Grimwood J."/>
            <person name="Kramer R."/>
            <person name="Lindquist E."/>
            <person name="Lucas S."/>
            <person name="Salamov A."/>
            <person name="McFadden G.I."/>
            <person name="Lane C.E."/>
            <person name="Keeling P.J."/>
            <person name="Gray M.W."/>
            <person name="Grigoriev I.V."/>
            <person name="Archibald J.M."/>
        </authorList>
    </citation>
    <scope>NUCLEOTIDE SEQUENCE</scope>
    <source>
        <strain evidence="3 5">CCMP2712</strain>
    </source>
</reference>
<feature type="compositionally biased region" description="Polar residues" evidence="1">
    <location>
        <begin position="146"/>
        <end position="159"/>
    </location>
</feature>
<dbReference type="GeneID" id="17310824"/>
<feature type="compositionally biased region" description="Basic and acidic residues" evidence="1">
    <location>
        <begin position="164"/>
        <end position="182"/>
    </location>
</feature>
<feature type="compositionally biased region" description="Low complexity" evidence="1">
    <location>
        <begin position="183"/>
        <end position="193"/>
    </location>
</feature>
<dbReference type="KEGG" id="gtt:GUITHDRAFT_132448"/>
<evidence type="ECO:0000313" key="4">
    <source>
        <dbReference type="EnsemblProtists" id="EKX54032"/>
    </source>
</evidence>
<evidence type="ECO:0000256" key="1">
    <source>
        <dbReference type="SAM" id="MobiDB-lite"/>
    </source>
</evidence>
<name>L1K081_GUITC</name>
<evidence type="ECO:0000256" key="2">
    <source>
        <dbReference type="SAM" id="Phobius"/>
    </source>
</evidence>
<dbReference type="Proteomes" id="UP000011087">
    <property type="component" value="Unassembled WGS sequence"/>
</dbReference>
<dbReference type="AlphaFoldDB" id="L1K081"/>
<feature type="region of interest" description="Disordered" evidence="1">
    <location>
        <begin position="140"/>
        <end position="193"/>
    </location>
</feature>
<feature type="transmembrane region" description="Helical" evidence="2">
    <location>
        <begin position="6"/>
        <end position="27"/>
    </location>
</feature>
<protein>
    <submittedName>
        <fullName evidence="3 4">Uncharacterized protein</fullName>
    </submittedName>
</protein>
<keyword evidence="2" id="KW-0472">Membrane</keyword>
<proteinExistence type="predicted"/>
<dbReference type="EMBL" id="JH992968">
    <property type="protein sequence ID" value="EKX54032.1"/>
    <property type="molecule type" value="Genomic_DNA"/>
</dbReference>
<keyword evidence="2" id="KW-1133">Transmembrane helix</keyword>
<keyword evidence="2" id="KW-0812">Transmembrane</keyword>
<gene>
    <name evidence="3" type="ORF">GUITHDRAFT_132448</name>
</gene>
<reference evidence="5" key="2">
    <citation type="submission" date="2012-11" db="EMBL/GenBank/DDBJ databases">
        <authorList>
            <person name="Kuo A."/>
            <person name="Curtis B.A."/>
            <person name="Tanifuji G."/>
            <person name="Burki F."/>
            <person name="Gruber A."/>
            <person name="Irimia M."/>
            <person name="Maruyama S."/>
            <person name="Arias M.C."/>
            <person name="Ball S.G."/>
            <person name="Gile G.H."/>
            <person name="Hirakawa Y."/>
            <person name="Hopkins J.F."/>
            <person name="Rensing S.A."/>
            <person name="Schmutz J."/>
            <person name="Symeonidi A."/>
            <person name="Elias M."/>
            <person name="Eveleigh R.J."/>
            <person name="Herman E.K."/>
            <person name="Klute M.J."/>
            <person name="Nakayama T."/>
            <person name="Obornik M."/>
            <person name="Reyes-Prieto A."/>
            <person name="Armbrust E.V."/>
            <person name="Aves S.J."/>
            <person name="Beiko R.G."/>
            <person name="Coutinho P."/>
            <person name="Dacks J.B."/>
            <person name="Durnford D.G."/>
            <person name="Fast N.M."/>
            <person name="Green B.R."/>
            <person name="Grisdale C."/>
            <person name="Hempe F."/>
            <person name="Henrissat B."/>
            <person name="Hoppner M.P."/>
            <person name="Ishida K.-I."/>
            <person name="Kim E."/>
            <person name="Koreny L."/>
            <person name="Kroth P.G."/>
            <person name="Liu Y."/>
            <person name="Malik S.-B."/>
            <person name="Maier U.G."/>
            <person name="McRose D."/>
            <person name="Mock T."/>
            <person name="Neilson J.A."/>
            <person name="Onodera N.T."/>
            <person name="Poole A.M."/>
            <person name="Pritham E.J."/>
            <person name="Richards T.A."/>
            <person name="Rocap G."/>
            <person name="Roy S.W."/>
            <person name="Sarai C."/>
            <person name="Schaack S."/>
            <person name="Shirato S."/>
            <person name="Slamovits C.H."/>
            <person name="Spencer D.F."/>
            <person name="Suzuki S."/>
            <person name="Worden A.Z."/>
            <person name="Zauner S."/>
            <person name="Barry K."/>
            <person name="Bell C."/>
            <person name="Bharti A.K."/>
            <person name="Crow J.A."/>
            <person name="Grimwood J."/>
            <person name="Kramer R."/>
            <person name="Lindquist E."/>
            <person name="Lucas S."/>
            <person name="Salamov A."/>
            <person name="McFadden G.I."/>
            <person name="Lane C.E."/>
            <person name="Keeling P.J."/>
            <person name="Gray M.W."/>
            <person name="Grigoriev I.V."/>
            <person name="Archibald J.M."/>
        </authorList>
    </citation>
    <scope>NUCLEOTIDE SEQUENCE</scope>
    <source>
        <strain evidence="5">CCMP2712</strain>
    </source>
</reference>
<keyword evidence="5" id="KW-1185">Reference proteome</keyword>
<reference evidence="4" key="3">
    <citation type="submission" date="2016-03" db="UniProtKB">
        <authorList>
            <consortium name="EnsemblProtists"/>
        </authorList>
    </citation>
    <scope>IDENTIFICATION</scope>
</reference>
<sequence>MRAAYSVAFVVSGSMLFLVVVLLIFGVRQPGHHAPLQTARSSVEELREDVSEVEAFAEASRRSGVVTLLLSYREKLLRQIDKQEEWSRKGDRMLSEAYKDMTQHRFDQARVSLAGARSAFSRAAATKKLVQVDAGEATLSREERNSGNFSSIKTRSAASTIGEEADRQHSHDLTTRQSKKELSNSTTQSRSSS</sequence>
<dbReference type="RefSeq" id="XP_005841012.1">
    <property type="nucleotide sequence ID" value="XM_005840955.1"/>
</dbReference>
<dbReference type="PaxDb" id="55529-EKX54032"/>